<proteinExistence type="predicted"/>
<evidence type="ECO:0000313" key="2">
    <source>
        <dbReference type="Proteomes" id="UP001207468"/>
    </source>
</evidence>
<evidence type="ECO:0000313" key="1">
    <source>
        <dbReference type="EMBL" id="KAI9513086.1"/>
    </source>
</evidence>
<comment type="caution">
    <text evidence="1">The sequence shown here is derived from an EMBL/GenBank/DDBJ whole genome shotgun (WGS) entry which is preliminary data.</text>
</comment>
<keyword evidence="2" id="KW-1185">Reference proteome</keyword>
<accession>A0ACC0UN30</accession>
<reference evidence="1" key="1">
    <citation type="submission" date="2021-03" db="EMBL/GenBank/DDBJ databases">
        <title>Evolutionary priming and transition to the ectomycorrhizal habit in an iconic lineage of mushroom-forming fungi: is preadaptation a requirement?</title>
        <authorList>
            <consortium name="DOE Joint Genome Institute"/>
            <person name="Looney B.P."/>
            <person name="Miyauchi S."/>
            <person name="Morin E."/>
            <person name="Drula E."/>
            <person name="Courty P.E."/>
            <person name="Chicoki N."/>
            <person name="Fauchery L."/>
            <person name="Kohler A."/>
            <person name="Kuo A."/>
            <person name="LaButti K."/>
            <person name="Pangilinan J."/>
            <person name="Lipzen A."/>
            <person name="Riley R."/>
            <person name="Andreopoulos W."/>
            <person name="He G."/>
            <person name="Johnson J."/>
            <person name="Barry K.W."/>
            <person name="Grigoriev I.V."/>
            <person name="Nagy L."/>
            <person name="Hibbett D."/>
            <person name="Henrissat B."/>
            <person name="Matheny P.B."/>
            <person name="Labbe J."/>
            <person name="Martin A.F."/>
        </authorList>
    </citation>
    <scope>NUCLEOTIDE SEQUENCE</scope>
    <source>
        <strain evidence="1">BPL698</strain>
    </source>
</reference>
<dbReference type="Proteomes" id="UP001207468">
    <property type="component" value="Unassembled WGS sequence"/>
</dbReference>
<dbReference type="EMBL" id="JAGFNK010000003">
    <property type="protein sequence ID" value="KAI9513086.1"/>
    <property type="molecule type" value="Genomic_DNA"/>
</dbReference>
<protein>
    <submittedName>
        <fullName evidence="1">RNA dependent RNA polymerase-domain-containing protein</fullName>
    </submittedName>
</protein>
<sequence>MLFNLSGSRQLSSCDLLPWIDSLKKSPGMSRIVYTHGTVLIGYSSICSTFSLNASLVDREPILRVSDKSPTPGEARQASRPYLSVAQVVTPQILLPLRNGELALPHRNICHCPHAQKRMERLKISWGVQYELARGVLSDEWTWDDVTAQVLERLRGSNAEAAPKVRTVMAEALNKNDRANSQTTNSDVWEEYDREQDALMEGQSRGLGLRGEWKGVPDWYGGRIEQMMTLTKSDGKYTYRLVRPGIKDSTRFARFLGSRRILKVKLAKDLRYERDNSTREHLSGPFILCGRIFVPFSSKDGNAYLMETNEDLDRQHDSGQGDDTRISLWDFLEWHNPLRYNQNQPLSKWSTRFDLGLSTTIPILQFEPRNIAFEPDIEAPHNEGEAPGSEKILTDGCGFINGAALTLIARRLRLSSRPTAVQGRVAGAKGLWILHPEDRSPTEPPRIWIRKSQQKVVLPGMDEGSAHVIFDLVAQSTRITVPSRLNAQFIMNLAENGVDHKVFEDLMHEGMSEAFTSLTQWDGHGAMPLLWSAVNKVGNVTRTHLQELVQGLARAIGLHSRGEKREDEDDVPRDDDSSSDERNKPLSQMVLELIQAGFNPKTSPYLRDKIQYMVREAMYSYSKKYRIEVRQSAMAFIVPDPFGVLEEGEIHFRSLQELAGPLKETSTYSIRGPVLVSRTPTMVASDIQKVTAVEHEKLADYTNVIVFSTKGSRSLASLLAGGGSSSFFPPHLETEIDHTRMTIHPDYDGDTVMVNWSPSVLEAFKQPNLVDKPDGFEKTYFEDNVELVNTFSQRVREERPADIQKSFLSAVLRGLENDYVGRYSSFHSNAVYTKGYSDPATIRLAYMFTTCLDSKKTGHRIRRAVLENDSKLYGLGGPACLRDVEELDEWNQNCHIKRPDALGRFVLDVLREIGEVLADKFLADYEKLGSRPGMTRSTQDLHLLVPYQKIEAKLSQMASLPRVNVNDFIQEARKELGMIEEHVRNMKSEWPKACRGGTAKKKTASKQKREVTALRRRFASGPDTPHLSLLGDIPEIRASYAYKLCISNNPTFAFSMAHDELCGIKARETGGITLNGEFAALMEIPKPAVRALSAIQSLT</sequence>
<gene>
    <name evidence="1" type="ORF">F5148DRAFT_1328560</name>
</gene>
<name>A0ACC0UN30_9AGAM</name>
<organism evidence="1 2">
    <name type="scientific">Russula earlei</name>
    <dbReference type="NCBI Taxonomy" id="71964"/>
    <lineage>
        <taxon>Eukaryota</taxon>
        <taxon>Fungi</taxon>
        <taxon>Dikarya</taxon>
        <taxon>Basidiomycota</taxon>
        <taxon>Agaricomycotina</taxon>
        <taxon>Agaricomycetes</taxon>
        <taxon>Russulales</taxon>
        <taxon>Russulaceae</taxon>
        <taxon>Russula</taxon>
    </lineage>
</organism>